<gene>
    <name evidence="5" type="ORF">FIV42_12850</name>
</gene>
<dbReference type="Pfam" id="PF00270">
    <property type="entry name" value="DEAD"/>
    <property type="match status" value="1"/>
</dbReference>
<dbReference type="SMART" id="SM00490">
    <property type="entry name" value="HELICc"/>
    <property type="match status" value="1"/>
</dbReference>
<feature type="domain" description="Helicase C-terminal" evidence="4">
    <location>
        <begin position="283"/>
        <end position="444"/>
    </location>
</feature>
<dbReference type="PROSITE" id="PS51192">
    <property type="entry name" value="HELICASE_ATP_BIND_1"/>
    <property type="match status" value="1"/>
</dbReference>
<dbReference type="InterPro" id="IPR027417">
    <property type="entry name" value="P-loop_NTPase"/>
</dbReference>
<feature type="domain" description="Helicase ATP-binding" evidence="3">
    <location>
        <begin position="72"/>
        <end position="253"/>
    </location>
</feature>
<dbReference type="SUPFAM" id="SSF52540">
    <property type="entry name" value="P-loop containing nucleoside triphosphate hydrolases"/>
    <property type="match status" value="1"/>
</dbReference>
<evidence type="ECO:0000259" key="3">
    <source>
        <dbReference type="PROSITE" id="PS51192"/>
    </source>
</evidence>
<dbReference type="Pfam" id="PF22982">
    <property type="entry name" value="WHD_HRQ1"/>
    <property type="match status" value="1"/>
</dbReference>
<dbReference type="RefSeq" id="WP_141198083.1">
    <property type="nucleotide sequence ID" value="NZ_CP041186.1"/>
</dbReference>
<dbReference type="OrthoDB" id="9815222at2"/>
<proteinExistence type="predicted"/>
<dbReference type="PANTHER" id="PTHR47957:SF3">
    <property type="entry name" value="ATP-DEPENDENT HELICASE HRQ1"/>
    <property type="match status" value="1"/>
</dbReference>
<dbReference type="GO" id="GO:0043138">
    <property type="term" value="F:3'-5' DNA helicase activity"/>
    <property type="evidence" value="ECO:0007669"/>
    <property type="project" value="TreeGrafter"/>
</dbReference>
<dbReference type="GO" id="GO:0003676">
    <property type="term" value="F:nucleic acid binding"/>
    <property type="evidence" value="ECO:0007669"/>
    <property type="project" value="InterPro"/>
</dbReference>
<dbReference type="InterPro" id="IPR001650">
    <property type="entry name" value="Helicase_C-like"/>
</dbReference>
<dbReference type="CDD" id="cd18797">
    <property type="entry name" value="SF2_C_Hrq"/>
    <property type="match status" value="1"/>
</dbReference>
<reference evidence="5 6" key="1">
    <citation type="submission" date="2019-06" db="EMBL/GenBank/DDBJ databases">
        <title>Persicimonas caeni gen. nov., sp. nov., a predatory bacterium isolated from solar saltern.</title>
        <authorList>
            <person name="Wang S."/>
        </authorList>
    </citation>
    <scope>NUCLEOTIDE SEQUENCE [LARGE SCALE GENOMIC DNA]</scope>
    <source>
        <strain evidence="5 6">YN101</strain>
    </source>
</reference>
<dbReference type="EMBL" id="CP041186">
    <property type="protein sequence ID" value="QDG51603.1"/>
    <property type="molecule type" value="Genomic_DNA"/>
</dbReference>
<evidence type="ECO:0000256" key="1">
    <source>
        <dbReference type="ARBA" id="ARBA00022741"/>
    </source>
</evidence>
<dbReference type="SMART" id="SM00487">
    <property type="entry name" value="DEXDc"/>
    <property type="match status" value="1"/>
</dbReference>
<name>A0A4Y6PTP2_PERCE</name>
<dbReference type="PANTHER" id="PTHR47957">
    <property type="entry name" value="ATP-DEPENDENT HELICASE HRQ1"/>
    <property type="match status" value="1"/>
</dbReference>
<keyword evidence="6" id="KW-1185">Reference proteome</keyword>
<dbReference type="InterPro" id="IPR018973">
    <property type="entry name" value="MZB"/>
</dbReference>
<evidence type="ECO:0000313" key="5">
    <source>
        <dbReference type="EMBL" id="QDG51603.1"/>
    </source>
</evidence>
<dbReference type="GO" id="GO:0006289">
    <property type="term" value="P:nucleotide-excision repair"/>
    <property type="evidence" value="ECO:0007669"/>
    <property type="project" value="TreeGrafter"/>
</dbReference>
<accession>A0A5B8Y590</accession>
<protein>
    <submittedName>
        <fullName evidence="5">DEAD/DEAH box helicase</fullName>
    </submittedName>
</protein>
<accession>A0A4Y6PTP2</accession>
<dbReference type="GO" id="GO:0036297">
    <property type="term" value="P:interstrand cross-link repair"/>
    <property type="evidence" value="ECO:0007669"/>
    <property type="project" value="TreeGrafter"/>
</dbReference>
<keyword evidence="2" id="KW-0067">ATP-binding</keyword>
<keyword evidence="5" id="KW-0347">Helicase</keyword>
<evidence type="ECO:0000259" key="4">
    <source>
        <dbReference type="PROSITE" id="PS51194"/>
    </source>
</evidence>
<keyword evidence="5" id="KW-0378">Hydrolase</keyword>
<dbReference type="Pfam" id="PF09369">
    <property type="entry name" value="MZB"/>
    <property type="match status" value="1"/>
</dbReference>
<organism evidence="5 6">
    <name type="scientific">Persicimonas caeni</name>
    <dbReference type="NCBI Taxonomy" id="2292766"/>
    <lineage>
        <taxon>Bacteria</taxon>
        <taxon>Deltaproteobacteria</taxon>
        <taxon>Bradymonadales</taxon>
        <taxon>Bradymonadaceae</taxon>
        <taxon>Persicimonas</taxon>
    </lineage>
</organism>
<dbReference type="AlphaFoldDB" id="A0A4Y6PTP2"/>
<dbReference type="InterPro" id="IPR055227">
    <property type="entry name" value="HRQ1_WHD"/>
</dbReference>
<sequence>MRNINTPQGELRDLIKRWQKGKGVGRHFTALKHIPAREAQYADFPAGLNEALQQMLRRRGIERLWSHQAKAVGHALAGEDVVVVTPTASGKSLCYNLPVLDAMYRNASALYLFPTKALSQDQTAELNQLIGAAPGAASAWEAQVYDGDTPPDVRRRIRRNGRLVVTNPDMLHAGILPHHEKWANFFRSLEYIIVDEIHTYRGVFGSHVANVMRRLNRVCAHYGSNPTFVATSATISNPRELATTLADRPFELVDENGAPSAERYVCFFNPPIVDPQQMRRQSPLTAAERVAKQTIKGGCGTIVFARSRQSVEVVVHRLKDRLRRERGNKNLEDRVASYRGGYLPDLRRSIERGLREGYLLGVISTNALELGIDIGSLDVCILAGYPGSVASTWQQIGRAGRSGGVSLAVVVAGDAPVDQFIINHPEYFIGQSPEEARIDPKNLLIAVEHLKCAAYELGFKVGEGFGELSPTETEEALEFLEAETNMVHRVDGRWKWSSQTYPASEINLRNIAEENFVVIDVTHQQPNVVAEVDFEGAHTALYPNAVYQISGEPYRVERLDYDERRAYVRRSNDGYYTTAMHYASVHVLDVFKEREAAPGRIGFGEVRVTDRFVGYKKIKFGTGENIGYGEINLPELDLHTMAYWLELPCENFPDLSSDPERWARVVNGAGKVLQTAASLRLMCDPRDLDLCIGSVADDRWLSEGFEGLTLRDADGQTHSFDEDAAAASFHDHHHEMKTGRIGPVLYDPTVFIYDKYPGGVGFGEGLFDNHRDFVKMARELIEDCSCERGCPSCVGPPHESRGEIKTAVSQLLGRLAYVM</sequence>
<dbReference type="CDD" id="cd17923">
    <property type="entry name" value="DEXHc_Hrq1-like"/>
    <property type="match status" value="1"/>
</dbReference>
<evidence type="ECO:0000313" key="6">
    <source>
        <dbReference type="Proteomes" id="UP000315995"/>
    </source>
</evidence>
<dbReference type="Gene3D" id="3.40.50.300">
    <property type="entry name" value="P-loop containing nucleotide triphosphate hydrolases"/>
    <property type="match status" value="2"/>
</dbReference>
<dbReference type="Proteomes" id="UP000315995">
    <property type="component" value="Chromosome"/>
</dbReference>
<dbReference type="Pfam" id="PF00271">
    <property type="entry name" value="Helicase_C"/>
    <property type="match status" value="1"/>
</dbReference>
<keyword evidence="1" id="KW-0547">Nucleotide-binding</keyword>
<dbReference type="PROSITE" id="PS51194">
    <property type="entry name" value="HELICASE_CTER"/>
    <property type="match status" value="1"/>
</dbReference>
<dbReference type="GO" id="GO:0005524">
    <property type="term" value="F:ATP binding"/>
    <property type="evidence" value="ECO:0007669"/>
    <property type="project" value="UniProtKB-KW"/>
</dbReference>
<dbReference type="InterPro" id="IPR014001">
    <property type="entry name" value="Helicase_ATP-bd"/>
</dbReference>
<dbReference type="InterPro" id="IPR011545">
    <property type="entry name" value="DEAD/DEAH_box_helicase_dom"/>
</dbReference>
<evidence type="ECO:0000256" key="2">
    <source>
        <dbReference type="ARBA" id="ARBA00022840"/>
    </source>
</evidence>